<name>A0AAW1Q8C7_9CHLO</name>
<accession>A0AAW1Q8C7</accession>
<keyword evidence="3" id="KW-1185">Reference proteome</keyword>
<dbReference type="AlphaFoldDB" id="A0AAW1Q8C7"/>
<dbReference type="Proteomes" id="UP001489004">
    <property type="component" value="Unassembled WGS sequence"/>
</dbReference>
<feature type="compositionally biased region" description="Basic and acidic residues" evidence="1">
    <location>
        <begin position="1"/>
        <end position="12"/>
    </location>
</feature>
<sequence length="403" mass="43538">MPARQDSRHGDLQHCAAGSPALSQPTEAAAECQSYEDDTFEAELAGTTADSYQNEAFDDHPELSAAASDDDDLAPAESDATAASELNRCVLVCLLKNRSKELADMLVKAGPPNGRPILAGAAAICTLAKMASSNKPNFGSQREIKQWTADVNGLLHAAGTSGCLDSLEASPLVSTARACLARLDLGTDAAAAMQSGSLEALKRAAGKAAAQQNVPLMRQMKAEIARQGRLGKSVPSQTQAPLPANKAASGRLQARLTPEALAKLRKHDAEQAKVWREWKASKDAQARANRQEDQKRSEHRRAQQHKCLEGAQRRSQAGFASWTNAKHAELLCKTTQRELLNYTRKRDAEKQQFQEVYLADSNTVREQNWRMGSARSGRTDGRAVATARSHHTVPVQLKVSQTA</sequence>
<proteinExistence type="predicted"/>
<feature type="region of interest" description="Disordered" evidence="1">
    <location>
        <begin position="280"/>
        <end position="312"/>
    </location>
</feature>
<reference evidence="2 3" key="1">
    <citation type="journal article" date="2024" name="Nat. Commun.">
        <title>Phylogenomics reveals the evolutionary origins of lichenization in chlorophyte algae.</title>
        <authorList>
            <person name="Puginier C."/>
            <person name="Libourel C."/>
            <person name="Otte J."/>
            <person name="Skaloud P."/>
            <person name="Haon M."/>
            <person name="Grisel S."/>
            <person name="Petersen M."/>
            <person name="Berrin J.G."/>
            <person name="Delaux P.M."/>
            <person name="Dal Grande F."/>
            <person name="Keller J."/>
        </authorList>
    </citation>
    <scope>NUCLEOTIDE SEQUENCE [LARGE SCALE GENOMIC DNA]</scope>
    <source>
        <strain evidence="2 3">SAG 2043</strain>
    </source>
</reference>
<evidence type="ECO:0000256" key="1">
    <source>
        <dbReference type="SAM" id="MobiDB-lite"/>
    </source>
</evidence>
<protein>
    <submittedName>
        <fullName evidence="2">Uncharacterized protein</fullName>
    </submittedName>
</protein>
<feature type="compositionally biased region" description="Basic and acidic residues" evidence="1">
    <location>
        <begin position="280"/>
        <end position="296"/>
    </location>
</feature>
<feature type="region of interest" description="Disordered" evidence="1">
    <location>
        <begin position="1"/>
        <end position="34"/>
    </location>
</feature>
<feature type="region of interest" description="Disordered" evidence="1">
    <location>
        <begin position="372"/>
        <end position="391"/>
    </location>
</feature>
<comment type="caution">
    <text evidence="2">The sequence shown here is derived from an EMBL/GenBank/DDBJ whole genome shotgun (WGS) entry which is preliminary data.</text>
</comment>
<gene>
    <name evidence="2" type="ORF">WJX72_012511</name>
</gene>
<evidence type="ECO:0000313" key="2">
    <source>
        <dbReference type="EMBL" id="KAK9818425.1"/>
    </source>
</evidence>
<feature type="region of interest" description="Disordered" evidence="1">
    <location>
        <begin position="226"/>
        <end position="251"/>
    </location>
</feature>
<evidence type="ECO:0000313" key="3">
    <source>
        <dbReference type="Proteomes" id="UP001489004"/>
    </source>
</evidence>
<organism evidence="2 3">
    <name type="scientific">[Myrmecia] bisecta</name>
    <dbReference type="NCBI Taxonomy" id="41462"/>
    <lineage>
        <taxon>Eukaryota</taxon>
        <taxon>Viridiplantae</taxon>
        <taxon>Chlorophyta</taxon>
        <taxon>core chlorophytes</taxon>
        <taxon>Trebouxiophyceae</taxon>
        <taxon>Trebouxiales</taxon>
        <taxon>Trebouxiaceae</taxon>
        <taxon>Myrmecia</taxon>
    </lineage>
</organism>
<dbReference type="EMBL" id="JALJOR010000004">
    <property type="protein sequence ID" value="KAK9818425.1"/>
    <property type="molecule type" value="Genomic_DNA"/>
</dbReference>